<evidence type="ECO:0000313" key="1">
    <source>
        <dbReference type="EMBL" id="KPV43350.1"/>
    </source>
</evidence>
<dbReference type="OrthoDB" id="1798263at2"/>
<keyword evidence="2" id="KW-1185">Reference proteome</keyword>
<name>A0A0P9GR24_9BACL</name>
<dbReference type="RefSeq" id="WP_054969584.1">
    <property type="nucleotide sequence ID" value="NZ_LJCO01000052.1"/>
</dbReference>
<comment type="caution">
    <text evidence="1">The sequence shown here is derived from an EMBL/GenBank/DDBJ whole genome shotgun (WGS) entry which is preliminary data.</text>
</comment>
<dbReference type="EMBL" id="LJCO01000052">
    <property type="protein sequence ID" value="KPV43350.1"/>
    <property type="molecule type" value="Genomic_DNA"/>
</dbReference>
<evidence type="ECO:0008006" key="3">
    <source>
        <dbReference type="Google" id="ProtNLM"/>
    </source>
</evidence>
<reference evidence="1 2" key="1">
    <citation type="submission" date="2015-09" db="EMBL/GenBank/DDBJ databases">
        <title>Draft genome sequence of Alicyclobacillus ferrooxydans DSM 22381.</title>
        <authorList>
            <person name="Hemp J."/>
        </authorList>
    </citation>
    <scope>NUCLEOTIDE SEQUENCE [LARGE SCALE GENOMIC DNA]</scope>
    <source>
        <strain evidence="1 2">TC-34</strain>
    </source>
</reference>
<gene>
    <name evidence="1" type="ORF">AN477_12950</name>
</gene>
<accession>A0A0P9GR24</accession>
<dbReference type="PATRIC" id="fig|471514.4.peg.2410"/>
<dbReference type="Gene3D" id="3.90.1720.10">
    <property type="entry name" value="endopeptidase domain like (from Nostoc punctiforme)"/>
    <property type="match status" value="1"/>
</dbReference>
<evidence type="ECO:0000313" key="2">
    <source>
        <dbReference type="Proteomes" id="UP000050482"/>
    </source>
</evidence>
<protein>
    <recommendedName>
        <fullName evidence="3">LRAT domain-containing protein</fullName>
    </recommendedName>
</protein>
<dbReference type="InterPro" id="IPR038765">
    <property type="entry name" value="Papain-like_cys_pep_sf"/>
</dbReference>
<sequence length="157" mass="17560">MLQPGDLVFIRGTEGLAGPIKKFTRSPYTHIAGLAIDGELIESQALRRTGYQSLETYRGVADVYTCKVLSPEQRHQIVDFVKREVGGKYDYFLFGWLAFRSLLGNAMPSYFGSKRHICTTLWADAYKQVGIELCPHTPYPTPGELSASKLLQHVGSF</sequence>
<dbReference type="SUPFAM" id="SSF54001">
    <property type="entry name" value="Cysteine proteinases"/>
    <property type="match status" value="1"/>
</dbReference>
<organism evidence="1 2">
    <name type="scientific">Alicyclobacillus ferrooxydans</name>
    <dbReference type="NCBI Taxonomy" id="471514"/>
    <lineage>
        <taxon>Bacteria</taxon>
        <taxon>Bacillati</taxon>
        <taxon>Bacillota</taxon>
        <taxon>Bacilli</taxon>
        <taxon>Bacillales</taxon>
        <taxon>Alicyclobacillaceae</taxon>
        <taxon>Alicyclobacillus</taxon>
    </lineage>
</organism>
<dbReference type="Proteomes" id="UP000050482">
    <property type="component" value="Unassembled WGS sequence"/>
</dbReference>
<proteinExistence type="predicted"/>
<dbReference type="AlphaFoldDB" id="A0A0P9GR24"/>